<sequence length="56" mass="6260">MPHAPVKAEPVIAPGYPTAEGEYEMYTQPLNRTNIANAVERKQIGNYWLGKYLPNG</sequence>
<proteinExistence type="predicted"/>
<gene>
    <name evidence="1" type="ORF">METZ01_LOCUS487087</name>
</gene>
<organism evidence="1">
    <name type="scientific">marine metagenome</name>
    <dbReference type="NCBI Taxonomy" id="408172"/>
    <lineage>
        <taxon>unclassified sequences</taxon>
        <taxon>metagenomes</taxon>
        <taxon>ecological metagenomes</taxon>
    </lineage>
</organism>
<protein>
    <submittedName>
        <fullName evidence="1">Uncharacterized protein</fullName>
    </submittedName>
</protein>
<feature type="non-terminal residue" evidence="1">
    <location>
        <position position="56"/>
    </location>
</feature>
<dbReference type="EMBL" id="UINC01210661">
    <property type="protein sequence ID" value="SVE34233.1"/>
    <property type="molecule type" value="Genomic_DNA"/>
</dbReference>
<evidence type="ECO:0000313" key="1">
    <source>
        <dbReference type="EMBL" id="SVE34233.1"/>
    </source>
</evidence>
<reference evidence="1" key="1">
    <citation type="submission" date="2018-05" db="EMBL/GenBank/DDBJ databases">
        <authorList>
            <person name="Lanie J.A."/>
            <person name="Ng W.-L."/>
            <person name="Kazmierczak K.M."/>
            <person name="Andrzejewski T.M."/>
            <person name="Davidsen T.M."/>
            <person name="Wayne K.J."/>
            <person name="Tettelin H."/>
            <person name="Glass J.I."/>
            <person name="Rusch D."/>
            <person name="Podicherti R."/>
            <person name="Tsui H.-C.T."/>
            <person name="Winkler M.E."/>
        </authorList>
    </citation>
    <scope>NUCLEOTIDE SEQUENCE</scope>
</reference>
<name>A0A383CQA7_9ZZZZ</name>
<accession>A0A383CQA7</accession>
<dbReference type="AlphaFoldDB" id="A0A383CQA7"/>